<dbReference type="AlphaFoldDB" id="A0A1B7KXH7"/>
<dbReference type="OrthoDB" id="9797988at2"/>
<organism evidence="2 3">
    <name type="scientific">Parageobacillus thermoglucosidasius</name>
    <name type="common">Geobacillus thermoglucosidasius</name>
    <dbReference type="NCBI Taxonomy" id="1426"/>
    <lineage>
        <taxon>Bacteria</taxon>
        <taxon>Bacillati</taxon>
        <taxon>Bacillota</taxon>
        <taxon>Bacilli</taxon>
        <taxon>Bacillales</taxon>
        <taxon>Anoxybacillaceae</taxon>
        <taxon>Parageobacillus</taxon>
    </lineage>
</organism>
<name>A0A1B7KXH7_PARTM</name>
<gene>
    <name evidence="2" type="ORF">A7K69_03010</name>
</gene>
<accession>A0A1B7KXH7</accession>
<dbReference type="EMBL" id="LXMA01000001">
    <property type="protein sequence ID" value="OAT74697.1"/>
    <property type="molecule type" value="Genomic_DNA"/>
</dbReference>
<evidence type="ECO:0000313" key="2">
    <source>
        <dbReference type="EMBL" id="OAT74697.1"/>
    </source>
</evidence>
<reference evidence="3" key="1">
    <citation type="submission" date="2016-05" db="EMBL/GenBank/DDBJ databases">
        <authorList>
            <person name="Wang W."/>
            <person name="Zhu L."/>
        </authorList>
    </citation>
    <scope>NUCLEOTIDE SEQUENCE [LARGE SCALE GENOMIC DNA]</scope>
    <source>
        <strain evidence="3">W-2</strain>
    </source>
</reference>
<evidence type="ECO:0000256" key="1">
    <source>
        <dbReference type="SAM" id="Phobius"/>
    </source>
</evidence>
<dbReference type="Proteomes" id="UP000078290">
    <property type="component" value="Unassembled WGS sequence"/>
</dbReference>
<sequence>MDYVMAFMVGGAFCAIAQLVMDIGKFSQMHVMCLLVAAGVVLGIGGIYDQLIAVAGAGAVLPISGFGYFLAKGVLAQNEANGWLAIGSGMFQFTGAILSFAIVLSFFTALLCKPKG</sequence>
<keyword evidence="1" id="KW-0472">Membrane</keyword>
<feature type="transmembrane region" description="Helical" evidence="1">
    <location>
        <begin position="31"/>
        <end position="48"/>
    </location>
</feature>
<dbReference type="RefSeq" id="WP_064550033.1">
    <property type="nucleotide sequence ID" value="NZ_LXMA01000001.1"/>
</dbReference>
<dbReference type="PANTHER" id="PTHR38450">
    <property type="entry name" value="STAGE V SPORULATION PROTEIN AC-RELATED"/>
    <property type="match status" value="1"/>
</dbReference>
<dbReference type="Pfam" id="PF03862">
    <property type="entry name" value="SpoVAC_SpoVAEB"/>
    <property type="match status" value="1"/>
</dbReference>
<protein>
    <submittedName>
        <fullName evidence="2">SpoVA protein</fullName>
    </submittedName>
</protein>
<feature type="transmembrane region" description="Helical" evidence="1">
    <location>
        <begin position="6"/>
        <end position="24"/>
    </location>
</feature>
<dbReference type="PANTHER" id="PTHR38450:SF2">
    <property type="entry name" value="STAGE V SPORULATION PROTEIN AEB"/>
    <property type="match status" value="1"/>
</dbReference>
<keyword evidence="1" id="KW-0812">Transmembrane</keyword>
<dbReference type="InterPro" id="IPR005562">
    <property type="entry name" value="SpoVA"/>
</dbReference>
<proteinExistence type="predicted"/>
<keyword evidence="1" id="KW-1133">Transmembrane helix</keyword>
<feature type="transmembrane region" description="Helical" evidence="1">
    <location>
        <begin position="54"/>
        <end position="71"/>
    </location>
</feature>
<feature type="transmembrane region" description="Helical" evidence="1">
    <location>
        <begin position="83"/>
        <end position="111"/>
    </location>
</feature>
<comment type="caution">
    <text evidence="2">The sequence shown here is derived from an EMBL/GenBank/DDBJ whole genome shotgun (WGS) entry which is preliminary data.</text>
</comment>
<evidence type="ECO:0000313" key="3">
    <source>
        <dbReference type="Proteomes" id="UP000078290"/>
    </source>
</evidence>